<dbReference type="EC" id="2.5.1.10" evidence="8"/>
<dbReference type="PANTHER" id="PTHR43281:SF1">
    <property type="entry name" value="FARNESYL DIPHOSPHATE SYNTHASE"/>
    <property type="match status" value="1"/>
</dbReference>
<evidence type="ECO:0000256" key="14">
    <source>
        <dbReference type="ARBA" id="ARBA00023229"/>
    </source>
</evidence>
<organism evidence="26">
    <name type="scientific">Barrevirus sp</name>
    <dbReference type="NCBI Taxonomy" id="2487763"/>
    <lineage>
        <taxon>Viruses</taxon>
        <taxon>Varidnaviria</taxon>
        <taxon>Bamfordvirae</taxon>
        <taxon>Nucleocytoviricota</taxon>
        <taxon>Megaviricetes</taxon>
        <taxon>Imitervirales</taxon>
        <taxon>Mimiviridae</taxon>
        <taxon>Klosneuvirinae</taxon>
    </lineage>
</organism>
<evidence type="ECO:0000256" key="3">
    <source>
        <dbReference type="ARBA" id="ARBA00004932"/>
    </source>
</evidence>
<evidence type="ECO:0000256" key="11">
    <source>
        <dbReference type="ARBA" id="ARBA00022679"/>
    </source>
</evidence>
<comment type="pathway">
    <text evidence="4">Isoprenoid biosynthesis; farnesyl diphosphate biosynthesis; farnesyl diphosphate from geranyl diphosphate and isopentenyl diphosphate: step 1/1.</text>
</comment>
<dbReference type="Pfam" id="PF00348">
    <property type="entry name" value="polyprenyl_synt"/>
    <property type="match status" value="1"/>
</dbReference>
<dbReference type="GO" id="GO:0033384">
    <property type="term" value="P:geranyl diphosphate biosynthetic process"/>
    <property type="evidence" value="ECO:0007669"/>
    <property type="project" value="UniProtKB-UniPathway"/>
</dbReference>
<evidence type="ECO:0000256" key="19">
    <source>
        <dbReference type="ARBA" id="ARBA00032873"/>
    </source>
</evidence>
<dbReference type="InterPro" id="IPR008949">
    <property type="entry name" value="Isoprenoid_synthase_dom_sf"/>
</dbReference>
<evidence type="ECO:0000256" key="21">
    <source>
        <dbReference type="ARBA" id="ARBA00048119"/>
    </source>
</evidence>
<name>A0A3G4ZUT2_9VIRU</name>
<dbReference type="InterPro" id="IPR033749">
    <property type="entry name" value="Polyprenyl_synt_CS"/>
</dbReference>
<dbReference type="SUPFAM" id="SSF48576">
    <property type="entry name" value="Terpenoid synthases"/>
    <property type="match status" value="1"/>
</dbReference>
<evidence type="ECO:0000256" key="10">
    <source>
        <dbReference type="ARBA" id="ARBA00017407"/>
    </source>
</evidence>
<comment type="cofactor">
    <cofactor evidence="1">
        <name>Mg(2+)</name>
        <dbReference type="ChEBI" id="CHEBI:18420"/>
    </cofactor>
</comment>
<evidence type="ECO:0000256" key="16">
    <source>
        <dbReference type="ARBA" id="ARBA00032380"/>
    </source>
</evidence>
<dbReference type="GO" id="GO:0004311">
    <property type="term" value="F:geranylgeranyl diphosphate synthase activity"/>
    <property type="evidence" value="ECO:0007669"/>
    <property type="project" value="UniProtKB-EC"/>
</dbReference>
<keyword evidence="25" id="KW-0472">Membrane</keyword>
<comment type="function">
    <text evidence="2">Trans-prenyltransferase that catalyzes the sequential condensation of isopentenyl diphosphate (IPP) with different allylic diphosphates, such as dimethylallyl diphosphate (DMAPP), geranyl diphosphate (GPP), farnesyl diphosphate (FPP) and geranylgeranyl diphosphate (GGPP), farnesyl diphosphate being the best allylic substrate.</text>
</comment>
<comment type="catalytic activity">
    <reaction evidence="23">
        <text>isopentenyl diphosphate + (2E,6E,10E)-geranylgeranyl diphosphate = (2E,6E,10E,14E)-geranylfarnesyl diphosphate + diphosphate</text>
        <dbReference type="Rhea" id="RHEA:25694"/>
        <dbReference type="ChEBI" id="CHEBI:33019"/>
        <dbReference type="ChEBI" id="CHEBI:57907"/>
        <dbReference type="ChEBI" id="CHEBI:58756"/>
        <dbReference type="ChEBI" id="CHEBI:128769"/>
    </reaction>
</comment>
<evidence type="ECO:0000256" key="12">
    <source>
        <dbReference type="ARBA" id="ARBA00022723"/>
    </source>
</evidence>
<keyword evidence="12" id="KW-0479">Metal-binding</keyword>
<evidence type="ECO:0000256" key="23">
    <source>
        <dbReference type="ARBA" id="ARBA00049292"/>
    </source>
</evidence>
<evidence type="ECO:0000256" key="17">
    <source>
        <dbReference type="ARBA" id="ARBA00032424"/>
    </source>
</evidence>
<evidence type="ECO:0000256" key="6">
    <source>
        <dbReference type="ARBA" id="ARBA00007464"/>
    </source>
</evidence>
<dbReference type="PANTHER" id="PTHR43281">
    <property type="entry name" value="FARNESYL DIPHOSPHATE SYNTHASE"/>
    <property type="match status" value="1"/>
</dbReference>
<evidence type="ECO:0000256" key="22">
    <source>
        <dbReference type="ARBA" id="ARBA00049291"/>
    </source>
</evidence>
<evidence type="ECO:0000256" key="15">
    <source>
        <dbReference type="ARBA" id="ARBA00032052"/>
    </source>
</evidence>
<dbReference type="GO" id="GO:0033386">
    <property type="term" value="P:geranylgeranyl diphosphate biosynthetic process"/>
    <property type="evidence" value="ECO:0007669"/>
    <property type="project" value="UniProtKB-UniPathway"/>
</dbReference>
<evidence type="ECO:0000256" key="1">
    <source>
        <dbReference type="ARBA" id="ARBA00001946"/>
    </source>
</evidence>
<evidence type="ECO:0000256" key="2">
    <source>
        <dbReference type="ARBA" id="ARBA00002733"/>
    </source>
</evidence>
<sequence length="169" mass="19461">MIKIIIIICLILIIVYLCLDRLLNLYKNIKNEYWSPSSKHSDIDIDYDLTSVIKEQEIIDKQIKSNIKSLITDKKLKEILFYSLNNGKKVRPIILLSIYKQLTGLTEVPNHVMLCALSIEYTHTSSLIMDDIMDNDSFRRGSPSLHKKYNLSIAQLASILLFSLGMENL</sequence>
<evidence type="ECO:0000256" key="7">
    <source>
        <dbReference type="ARBA" id="ARBA00012382"/>
    </source>
</evidence>
<comment type="catalytic activity">
    <reaction evidence="24">
        <text>isopentenyl diphosphate + (2E)-geranyl diphosphate = (2E,6E)-farnesyl diphosphate + diphosphate</text>
        <dbReference type="Rhea" id="RHEA:19361"/>
        <dbReference type="ChEBI" id="CHEBI:33019"/>
        <dbReference type="ChEBI" id="CHEBI:58057"/>
        <dbReference type="ChEBI" id="CHEBI:128769"/>
        <dbReference type="ChEBI" id="CHEBI:175763"/>
        <dbReference type="EC" id="2.5.1.10"/>
    </reaction>
</comment>
<dbReference type="UniPathway" id="UPA00259">
    <property type="reaction ID" value="UER00368"/>
</dbReference>
<protein>
    <recommendedName>
        <fullName evidence="10">Trans-prenyltransferase</fullName>
        <ecNumber evidence="9">2.5.1.1</ecNumber>
        <ecNumber evidence="8">2.5.1.10</ecNumber>
        <ecNumber evidence="7">2.5.1.29</ecNumber>
    </recommendedName>
    <alternativeName>
        <fullName evidence="19">(2E,6E)-farnesyl diphosphate synthase</fullName>
    </alternativeName>
    <alternativeName>
        <fullName evidence="18">Dimethylallyltranstransferase</fullName>
    </alternativeName>
    <alternativeName>
        <fullName evidence="17">Farnesyl diphosphate synthase</fullName>
    </alternativeName>
    <alternativeName>
        <fullName evidence="15">Farnesyltranstransferase</fullName>
    </alternativeName>
    <alternativeName>
        <fullName evidence="16">Geranyltranstransferase</fullName>
    </alternativeName>
    <alternativeName>
        <fullName evidence="20">Polyprenyl-diphosphate synthase</fullName>
    </alternativeName>
</protein>
<dbReference type="GO" id="GO:0004161">
    <property type="term" value="F:dimethylallyltranstransferase activity"/>
    <property type="evidence" value="ECO:0007669"/>
    <property type="project" value="UniProtKB-EC"/>
</dbReference>
<comment type="similarity">
    <text evidence="6">Belongs to the FPP/GGPP synthase family. Asfivirus trans-prenyltransferase subfamily.</text>
</comment>
<keyword evidence="14" id="KW-0414">Isoprene biosynthesis</keyword>
<dbReference type="EC" id="2.5.1.29" evidence="7"/>
<evidence type="ECO:0000256" key="5">
    <source>
        <dbReference type="ARBA" id="ARBA00005221"/>
    </source>
</evidence>
<dbReference type="UniPathway" id="UPA00389">
    <property type="reaction ID" value="UER00564"/>
</dbReference>
<accession>A0A3G4ZUT2</accession>
<keyword evidence="25" id="KW-1133">Transmembrane helix</keyword>
<evidence type="ECO:0000256" key="13">
    <source>
        <dbReference type="ARBA" id="ARBA00022842"/>
    </source>
</evidence>
<comment type="catalytic activity">
    <reaction evidence="22">
        <text>isopentenyl diphosphate + dimethylallyl diphosphate = (2E)-geranyl diphosphate + diphosphate</text>
        <dbReference type="Rhea" id="RHEA:22408"/>
        <dbReference type="ChEBI" id="CHEBI:33019"/>
        <dbReference type="ChEBI" id="CHEBI:57623"/>
        <dbReference type="ChEBI" id="CHEBI:58057"/>
        <dbReference type="ChEBI" id="CHEBI:128769"/>
        <dbReference type="EC" id="2.5.1.1"/>
    </reaction>
</comment>
<keyword evidence="11" id="KW-0808">Transferase</keyword>
<dbReference type="Gene3D" id="1.10.600.10">
    <property type="entry name" value="Farnesyl Diphosphate Synthase"/>
    <property type="match status" value="1"/>
</dbReference>
<keyword evidence="13" id="KW-0460">Magnesium</keyword>
<dbReference type="EMBL" id="MK072041">
    <property type="protein sequence ID" value="AYV77363.1"/>
    <property type="molecule type" value="Genomic_DNA"/>
</dbReference>
<keyword evidence="25" id="KW-0812">Transmembrane</keyword>
<comment type="pathway">
    <text evidence="5">Isoprenoid biosynthesis; geranylgeranyl diphosphate biosynthesis; geranylgeranyl diphosphate from farnesyl diphosphate and isopentenyl diphosphate: step 1/1.</text>
</comment>
<evidence type="ECO:0000256" key="25">
    <source>
        <dbReference type="SAM" id="Phobius"/>
    </source>
</evidence>
<evidence type="ECO:0000313" key="26">
    <source>
        <dbReference type="EMBL" id="AYV77363.1"/>
    </source>
</evidence>
<dbReference type="GO" id="GO:0004337">
    <property type="term" value="F:(2E,6E)-farnesyl diphosphate synthase activity"/>
    <property type="evidence" value="ECO:0007669"/>
    <property type="project" value="UniProtKB-EC"/>
</dbReference>
<evidence type="ECO:0000256" key="18">
    <source>
        <dbReference type="ARBA" id="ARBA00032448"/>
    </source>
</evidence>
<dbReference type="EC" id="2.5.1.1" evidence="9"/>
<feature type="non-terminal residue" evidence="26">
    <location>
        <position position="169"/>
    </location>
</feature>
<gene>
    <name evidence="26" type="ORF">Barrevirus44_1</name>
</gene>
<evidence type="ECO:0000256" key="20">
    <source>
        <dbReference type="ARBA" id="ARBA00033128"/>
    </source>
</evidence>
<evidence type="ECO:0000256" key="8">
    <source>
        <dbReference type="ARBA" id="ARBA00012439"/>
    </source>
</evidence>
<proteinExistence type="inferred from homology"/>
<evidence type="ECO:0000256" key="4">
    <source>
        <dbReference type="ARBA" id="ARBA00005035"/>
    </source>
</evidence>
<comment type="pathway">
    <text evidence="3">Isoprenoid biosynthesis; geranyl diphosphate biosynthesis; geranyl diphosphate from dimethylallyl diphosphate and isopentenyl diphosphate: step 1/1.</text>
</comment>
<comment type="catalytic activity">
    <reaction evidence="21">
        <text>isopentenyl diphosphate + (2E,6E)-farnesyl diphosphate = (2E,6E,10E)-geranylgeranyl diphosphate + diphosphate</text>
        <dbReference type="Rhea" id="RHEA:17653"/>
        <dbReference type="ChEBI" id="CHEBI:33019"/>
        <dbReference type="ChEBI" id="CHEBI:58756"/>
        <dbReference type="ChEBI" id="CHEBI:128769"/>
        <dbReference type="ChEBI" id="CHEBI:175763"/>
        <dbReference type="EC" id="2.5.1.29"/>
    </reaction>
</comment>
<reference evidence="26" key="1">
    <citation type="submission" date="2018-10" db="EMBL/GenBank/DDBJ databases">
        <title>Hidden diversity of soil giant viruses.</title>
        <authorList>
            <person name="Schulz F."/>
            <person name="Alteio L."/>
            <person name="Goudeau D."/>
            <person name="Ryan E.M."/>
            <person name="Malmstrom R.R."/>
            <person name="Blanchard J."/>
            <person name="Woyke T."/>
        </authorList>
    </citation>
    <scope>NUCLEOTIDE SEQUENCE</scope>
    <source>
        <strain evidence="26">BAV1</strain>
    </source>
</reference>
<evidence type="ECO:0000256" key="9">
    <source>
        <dbReference type="ARBA" id="ARBA00012833"/>
    </source>
</evidence>
<evidence type="ECO:0000256" key="24">
    <source>
        <dbReference type="ARBA" id="ARBA00049399"/>
    </source>
</evidence>
<feature type="transmembrane region" description="Helical" evidence="25">
    <location>
        <begin position="5"/>
        <end position="23"/>
    </location>
</feature>
<dbReference type="UniPathway" id="UPA00260">
    <property type="reaction ID" value="UER00369"/>
</dbReference>
<dbReference type="PROSITE" id="PS00723">
    <property type="entry name" value="POLYPRENYL_SYNTHASE_1"/>
    <property type="match status" value="1"/>
</dbReference>
<dbReference type="GO" id="GO:0045337">
    <property type="term" value="P:farnesyl diphosphate biosynthetic process"/>
    <property type="evidence" value="ECO:0007669"/>
    <property type="project" value="UniProtKB-UniPathway"/>
</dbReference>
<dbReference type="InterPro" id="IPR000092">
    <property type="entry name" value="Polyprenyl_synt"/>
</dbReference>
<dbReference type="GO" id="GO:0046872">
    <property type="term" value="F:metal ion binding"/>
    <property type="evidence" value="ECO:0007669"/>
    <property type="project" value="UniProtKB-KW"/>
</dbReference>